<dbReference type="GO" id="GO:0015914">
    <property type="term" value="P:phospholipid transport"/>
    <property type="evidence" value="ECO:0007669"/>
    <property type="project" value="InterPro"/>
</dbReference>
<gene>
    <name evidence="2" type="ORF">SAMN05444000_11756</name>
</gene>
<dbReference type="PANTHER" id="PTHR33371:SF4">
    <property type="entry name" value="INTERMEMBRANE PHOSPHOLIPID TRANSPORT SYSTEM BINDING PROTEIN MLAD"/>
    <property type="match status" value="1"/>
</dbReference>
<dbReference type="Pfam" id="PF02470">
    <property type="entry name" value="MlaD"/>
    <property type="match status" value="1"/>
</dbReference>
<accession>A0A1M6P3K1</accession>
<dbReference type="STRING" id="1470563.SAMN05444000_11756"/>
<feature type="domain" description="Mce/MlaD" evidence="1">
    <location>
        <begin position="37"/>
        <end position="114"/>
    </location>
</feature>
<reference evidence="3" key="1">
    <citation type="submission" date="2016-11" db="EMBL/GenBank/DDBJ databases">
        <authorList>
            <person name="Varghese N."/>
            <person name="Submissions S."/>
        </authorList>
    </citation>
    <scope>NUCLEOTIDE SEQUENCE [LARGE SCALE GENOMIC DNA]</scope>
    <source>
        <strain evidence="3">DSM 100564</strain>
    </source>
</reference>
<proteinExistence type="predicted"/>
<keyword evidence="3" id="KW-1185">Reference proteome</keyword>
<name>A0A1M6P3K1_9RHOB</name>
<dbReference type="OrthoDB" id="7164001at2"/>
<dbReference type="AlphaFoldDB" id="A0A1M6P3K1"/>
<dbReference type="Proteomes" id="UP000183982">
    <property type="component" value="Unassembled WGS sequence"/>
</dbReference>
<evidence type="ECO:0000259" key="1">
    <source>
        <dbReference type="Pfam" id="PF02470"/>
    </source>
</evidence>
<evidence type="ECO:0000313" key="3">
    <source>
        <dbReference type="Proteomes" id="UP000183982"/>
    </source>
</evidence>
<evidence type="ECO:0000313" key="2">
    <source>
        <dbReference type="EMBL" id="SHK02549.1"/>
    </source>
</evidence>
<dbReference type="PANTHER" id="PTHR33371">
    <property type="entry name" value="INTERMEMBRANE PHOSPHOLIPID TRANSPORT SYSTEM BINDING PROTEIN MLAD-RELATED"/>
    <property type="match status" value="1"/>
</dbReference>
<dbReference type="InterPro" id="IPR003399">
    <property type="entry name" value="Mce/MlaD"/>
</dbReference>
<organism evidence="2 3">
    <name type="scientific">Shimia gijangensis</name>
    <dbReference type="NCBI Taxonomy" id="1470563"/>
    <lineage>
        <taxon>Bacteria</taxon>
        <taxon>Pseudomonadati</taxon>
        <taxon>Pseudomonadota</taxon>
        <taxon>Alphaproteobacteria</taxon>
        <taxon>Rhodobacterales</taxon>
        <taxon>Roseobacteraceae</taxon>
    </lineage>
</organism>
<sequence>MSAVRTEITVGAGVVAVAIGFLVYAGQVSGFSSSTTGYPLTASFRSLEGVSVGTDVRLAGVKIGSVTNVTLNPQTFRADTEFSVLNGIELPDDSAIVISSEGLLGGNFVEILPGGSPFNLESGAEIEDTQGAVSLIGLLMKFVSGGDGE</sequence>
<protein>
    <submittedName>
        <fullName evidence="2">Phospholipid/cholesterol/gamma-HCH transport system substrate-binding protein</fullName>
    </submittedName>
</protein>
<dbReference type="RefSeq" id="WP_073254347.1">
    <property type="nucleotide sequence ID" value="NZ_FQZQ01000017.1"/>
</dbReference>
<dbReference type="InterPro" id="IPR030970">
    <property type="entry name" value="ABC_MlaD"/>
</dbReference>
<dbReference type="InterPro" id="IPR052336">
    <property type="entry name" value="MlaD_Phospholipid_Transporter"/>
</dbReference>
<dbReference type="NCBIfam" id="TIGR04430">
    <property type="entry name" value="OM_asym_MlaD"/>
    <property type="match status" value="1"/>
</dbReference>
<dbReference type="EMBL" id="FQZQ01000017">
    <property type="protein sequence ID" value="SHK02549.1"/>
    <property type="molecule type" value="Genomic_DNA"/>
</dbReference>